<reference evidence="3" key="3">
    <citation type="submission" date="2018-08" db="UniProtKB">
        <authorList>
            <consortium name="EnsemblPlants"/>
        </authorList>
    </citation>
    <scope>IDENTIFICATION</scope>
    <source>
        <strain evidence="3">cv. Bd21</strain>
    </source>
</reference>
<dbReference type="EnsemblPlants" id="KQK02603">
    <property type="protein sequence ID" value="KQK02603"/>
    <property type="gene ID" value="BRADI_2g02626v3"/>
</dbReference>
<dbReference type="OrthoDB" id="675223at2759"/>
<dbReference type="eggNOG" id="ENOG502R4FM">
    <property type="taxonomic scope" value="Eukaryota"/>
</dbReference>
<dbReference type="OMA" id="IPEDCHQ"/>
<dbReference type="HOGENOM" id="CLU_183273_1_0_1"/>
<dbReference type="Gramene" id="KQK02603">
    <property type="protein sequence ID" value="KQK02603"/>
    <property type="gene ID" value="BRADI_2g02626v3"/>
</dbReference>
<organism evidence="2">
    <name type="scientific">Brachypodium distachyon</name>
    <name type="common">Purple false brome</name>
    <name type="synonym">Trachynia distachya</name>
    <dbReference type="NCBI Taxonomy" id="15368"/>
    <lineage>
        <taxon>Eukaryota</taxon>
        <taxon>Viridiplantae</taxon>
        <taxon>Streptophyta</taxon>
        <taxon>Embryophyta</taxon>
        <taxon>Tracheophyta</taxon>
        <taxon>Spermatophyta</taxon>
        <taxon>Magnoliopsida</taxon>
        <taxon>Liliopsida</taxon>
        <taxon>Poales</taxon>
        <taxon>Poaceae</taxon>
        <taxon>BOP clade</taxon>
        <taxon>Pooideae</taxon>
        <taxon>Stipodae</taxon>
        <taxon>Brachypodieae</taxon>
        <taxon>Brachypodium</taxon>
    </lineage>
</organism>
<keyword evidence="1" id="KW-0732">Signal</keyword>
<dbReference type="Proteomes" id="UP000008810">
    <property type="component" value="Chromosome 2"/>
</dbReference>
<reference evidence="2 3" key="1">
    <citation type="journal article" date="2010" name="Nature">
        <title>Genome sequencing and analysis of the model grass Brachypodium distachyon.</title>
        <authorList>
            <consortium name="International Brachypodium Initiative"/>
        </authorList>
    </citation>
    <scope>NUCLEOTIDE SEQUENCE [LARGE SCALE GENOMIC DNA]</scope>
    <source>
        <strain evidence="2 3">Bd21</strain>
    </source>
</reference>
<keyword evidence="4" id="KW-1185">Reference proteome</keyword>
<proteinExistence type="predicted"/>
<feature type="chain" id="PRO_5003642572" evidence="1">
    <location>
        <begin position="25"/>
        <end position="86"/>
    </location>
</feature>
<dbReference type="FunCoup" id="I1HBU3">
    <property type="interactions" value="148"/>
</dbReference>
<evidence type="ECO:0000313" key="3">
    <source>
        <dbReference type="EnsemblPlants" id="KQK02603"/>
    </source>
</evidence>
<gene>
    <name evidence="2" type="ORF">BRADI_2g02626v3</name>
</gene>
<protein>
    <submittedName>
        <fullName evidence="2 3">Uncharacterized protein</fullName>
    </submittedName>
</protein>
<dbReference type="EMBL" id="CM000881">
    <property type="protein sequence ID" value="KQK02603.2"/>
    <property type="molecule type" value="Genomic_DNA"/>
</dbReference>
<name>I1HBU3_BRADI</name>
<evidence type="ECO:0000256" key="1">
    <source>
        <dbReference type="SAM" id="SignalP"/>
    </source>
</evidence>
<evidence type="ECO:0000313" key="4">
    <source>
        <dbReference type="Proteomes" id="UP000008810"/>
    </source>
</evidence>
<accession>A0A0Q3I9U8</accession>
<reference evidence="2" key="2">
    <citation type="submission" date="2017-06" db="EMBL/GenBank/DDBJ databases">
        <title>WGS assembly of Brachypodium distachyon.</title>
        <authorList>
            <consortium name="The International Brachypodium Initiative"/>
            <person name="Lucas S."/>
            <person name="Harmon-Smith M."/>
            <person name="Lail K."/>
            <person name="Tice H."/>
            <person name="Grimwood J."/>
            <person name="Bruce D."/>
            <person name="Barry K."/>
            <person name="Shu S."/>
            <person name="Lindquist E."/>
            <person name="Wang M."/>
            <person name="Pitluck S."/>
            <person name="Vogel J.P."/>
            <person name="Garvin D.F."/>
            <person name="Mockler T.C."/>
            <person name="Schmutz J."/>
            <person name="Rokhsar D."/>
            <person name="Bevan M.W."/>
        </authorList>
    </citation>
    <scope>NUCLEOTIDE SEQUENCE</scope>
    <source>
        <strain evidence="2">Bd21</strain>
    </source>
</reference>
<feature type="signal peptide" evidence="1">
    <location>
        <begin position="1"/>
        <end position="24"/>
    </location>
</feature>
<dbReference type="InParanoid" id="I1HBU3"/>
<dbReference type="AlphaFoldDB" id="I1HBU3"/>
<sequence length="86" mass="9023">MRPFYKMILLALALAALCSSDVAARNAMESGGALIPPEDCRQTPVVPGPCDPKDCFHGCRANLGPGSVGECIPEGCLCTYCIPPQL</sequence>
<accession>I1HBU3</accession>
<evidence type="ECO:0000313" key="2">
    <source>
        <dbReference type="EMBL" id="KQK02603.2"/>
    </source>
</evidence>